<feature type="region of interest" description="Disordered" evidence="1">
    <location>
        <begin position="31"/>
        <end position="72"/>
    </location>
</feature>
<proteinExistence type="predicted"/>
<dbReference type="Gene3D" id="2.160.10.10">
    <property type="entry name" value="Hexapeptide repeat proteins"/>
    <property type="match status" value="1"/>
</dbReference>
<evidence type="ECO:0008006" key="4">
    <source>
        <dbReference type="Google" id="ProtNLM"/>
    </source>
</evidence>
<protein>
    <recommendedName>
        <fullName evidence="4">UDP-3-O-(3-hydroxymyristoyl)glucosamine N-acyltransferase</fullName>
    </recommendedName>
</protein>
<dbReference type="InterPro" id="IPR011004">
    <property type="entry name" value="Trimer_LpxA-like_sf"/>
</dbReference>
<organism evidence="2 3">
    <name type="scientific">Thiorhodococcus minor</name>
    <dbReference type="NCBI Taxonomy" id="57489"/>
    <lineage>
        <taxon>Bacteria</taxon>
        <taxon>Pseudomonadati</taxon>
        <taxon>Pseudomonadota</taxon>
        <taxon>Gammaproteobacteria</taxon>
        <taxon>Chromatiales</taxon>
        <taxon>Chromatiaceae</taxon>
        <taxon>Thiorhodococcus</taxon>
    </lineage>
</organism>
<dbReference type="AlphaFoldDB" id="A0A6M0K156"/>
<evidence type="ECO:0000313" key="2">
    <source>
        <dbReference type="EMBL" id="NEV63488.1"/>
    </source>
</evidence>
<sequence>MSVGEKATLKEGAVVGNGSSLEAKATIGAGAQLGAQVSVGESATVKEGRWSVMDRPSERKPPSVPERSLARR</sequence>
<dbReference type="Proteomes" id="UP000483379">
    <property type="component" value="Unassembled WGS sequence"/>
</dbReference>
<evidence type="ECO:0000313" key="3">
    <source>
        <dbReference type="Proteomes" id="UP000483379"/>
    </source>
</evidence>
<dbReference type="EMBL" id="JAAIJQ010000052">
    <property type="protein sequence ID" value="NEV63488.1"/>
    <property type="molecule type" value="Genomic_DNA"/>
</dbReference>
<evidence type="ECO:0000256" key="1">
    <source>
        <dbReference type="SAM" id="MobiDB-lite"/>
    </source>
</evidence>
<name>A0A6M0K156_9GAMM</name>
<comment type="caution">
    <text evidence="2">The sequence shown here is derived from an EMBL/GenBank/DDBJ whole genome shotgun (WGS) entry which is preliminary data.</text>
</comment>
<reference evidence="2 3" key="1">
    <citation type="submission" date="2020-02" db="EMBL/GenBank/DDBJ databases">
        <title>Genome sequences of Thiorhodococcus mannitoliphagus and Thiorhodococcus minor, purple sulfur photosynthetic bacteria in the gammaproteobacterial family, Chromatiaceae.</title>
        <authorList>
            <person name="Aviles F.A."/>
            <person name="Meyer T.E."/>
            <person name="Kyndt J.A."/>
        </authorList>
    </citation>
    <scope>NUCLEOTIDE SEQUENCE [LARGE SCALE GENOMIC DNA]</scope>
    <source>
        <strain evidence="2 3">DSM 11518</strain>
    </source>
</reference>
<dbReference type="SUPFAM" id="SSF51161">
    <property type="entry name" value="Trimeric LpxA-like enzymes"/>
    <property type="match status" value="1"/>
</dbReference>
<gene>
    <name evidence="2" type="ORF">G3446_16605</name>
</gene>
<accession>A0A6M0K156</accession>
<keyword evidence="3" id="KW-1185">Reference proteome</keyword>